<protein>
    <submittedName>
        <fullName evidence="1">Uncharacterized protein</fullName>
    </submittedName>
</protein>
<evidence type="ECO:0000313" key="2">
    <source>
        <dbReference type="Proteomes" id="UP000886501"/>
    </source>
</evidence>
<comment type="caution">
    <text evidence="1">The sequence shown here is derived from an EMBL/GenBank/DDBJ whole genome shotgun (WGS) entry which is preliminary data.</text>
</comment>
<proteinExistence type="predicted"/>
<evidence type="ECO:0000313" key="1">
    <source>
        <dbReference type="EMBL" id="KAF9645181.1"/>
    </source>
</evidence>
<dbReference type="EMBL" id="MU118100">
    <property type="protein sequence ID" value="KAF9645181.1"/>
    <property type="molecule type" value="Genomic_DNA"/>
</dbReference>
<keyword evidence="2" id="KW-1185">Reference proteome</keyword>
<organism evidence="1 2">
    <name type="scientific">Thelephora ganbajun</name>
    <name type="common">Ganba fungus</name>
    <dbReference type="NCBI Taxonomy" id="370292"/>
    <lineage>
        <taxon>Eukaryota</taxon>
        <taxon>Fungi</taxon>
        <taxon>Dikarya</taxon>
        <taxon>Basidiomycota</taxon>
        <taxon>Agaricomycotina</taxon>
        <taxon>Agaricomycetes</taxon>
        <taxon>Thelephorales</taxon>
        <taxon>Thelephoraceae</taxon>
        <taxon>Thelephora</taxon>
    </lineage>
</organism>
<accession>A0ACB6Z7Q7</accession>
<dbReference type="Proteomes" id="UP000886501">
    <property type="component" value="Unassembled WGS sequence"/>
</dbReference>
<sequence length="265" mass="30609">MRGGPPPYEHLQPPPFPISPRPPPTLDTLSPHLLLQIVHGLFPQTPDVNKGKVERQRETLYYLSTSLRLVNRMFYIVSMHVLRSTYLPAYNSLIRRPYSSDPFPHSLPTTYEPTTSPLTLQHIQRETKVLDLFIALKVRQDVYMDDTEYHLENTESFRDLFDFMQPKSRLEDLIRCYGVKEGVINASDQVETQRNMAASRLTPIPYSALSVTFSIRKVGLVLTTRTGKRTILEENRTREERLEPTAKLLISGLRNMLHQGNFRFG</sequence>
<reference evidence="1" key="1">
    <citation type="submission" date="2019-10" db="EMBL/GenBank/DDBJ databases">
        <authorList>
            <consortium name="DOE Joint Genome Institute"/>
            <person name="Kuo A."/>
            <person name="Miyauchi S."/>
            <person name="Kiss E."/>
            <person name="Drula E."/>
            <person name="Kohler A."/>
            <person name="Sanchez-Garcia M."/>
            <person name="Andreopoulos B."/>
            <person name="Barry K.W."/>
            <person name="Bonito G."/>
            <person name="Buee M."/>
            <person name="Carver A."/>
            <person name="Chen C."/>
            <person name="Cichocki N."/>
            <person name="Clum A."/>
            <person name="Culley D."/>
            <person name="Crous P.W."/>
            <person name="Fauchery L."/>
            <person name="Girlanda M."/>
            <person name="Hayes R."/>
            <person name="Keri Z."/>
            <person name="Labutti K."/>
            <person name="Lipzen A."/>
            <person name="Lombard V."/>
            <person name="Magnuson J."/>
            <person name="Maillard F."/>
            <person name="Morin E."/>
            <person name="Murat C."/>
            <person name="Nolan M."/>
            <person name="Ohm R."/>
            <person name="Pangilinan J."/>
            <person name="Pereira M."/>
            <person name="Perotto S."/>
            <person name="Peter M."/>
            <person name="Riley R."/>
            <person name="Sitrit Y."/>
            <person name="Stielow B."/>
            <person name="Szollosi G."/>
            <person name="Zifcakova L."/>
            <person name="Stursova M."/>
            <person name="Spatafora J.W."/>
            <person name="Tedersoo L."/>
            <person name="Vaario L.-M."/>
            <person name="Yamada A."/>
            <person name="Yan M."/>
            <person name="Wang P."/>
            <person name="Xu J."/>
            <person name="Bruns T."/>
            <person name="Baldrian P."/>
            <person name="Vilgalys R."/>
            <person name="Henrissat B."/>
            <person name="Grigoriev I.V."/>
            <person name="Hibbett D."/>
            <person name="Nagy L.G."/>
            <person name="Martin F.M."/>
        </authorList>
    </citation>
    <scope>NUCLEOTIDE SEQUENCE</scope>
    <source>
        <strain evidence="1">P2</strain>
    </source>
</reference>
<gene>
    <name evidence="1" type="ORF">BDM02DRAFT_3101742</name>
</gene>
<reference evidence="1" key="2">
    <citation type="journal article" date="2020" name="Nat. Commun.">
        <title>Large-scale genome sequencing of mycorrhizal fungi provides insights into the early evolution of symbiotic traits.</title>
        <authorList>
            <person name="Miyauchi S."/>
            <person name="Kiss E."/>
            <person name="Kuo A."/>
            <person name="Drula E."/>
            <person name="Kohler A."/>
            <person name="Sanchez-Garcia M."/>
            <person name="Morin E."/>
            <person name="Andreopoulos B."/>
            <person name="Barry K.W."/>
            <person name="Bonito G."/>
            <person name="Buee M."/>
            <person name="Carver A."/>
            <person name="Chen C."/>
            <person name="Cichocki N."/>
            <person name="Clum A."/>
            <person name="Culley D."/>
            <person name="Crous P.W."/>
            <person name="Fauchery L."/>
            <person name="Girlanda M."/>
            <person name="Hayes R.D."/>
            <person name="Keri Z."/>
            <person name="LaButti K."/>
            <person name="Lipzen A."/>
            <person name="Lombard V."/>
            <person name="Magnuson J."/>
            <person name="Maillard F."/>
            <person name="Murat C."/>
            <person name="Nolan M."/>
            <person name="Ohm R.A."/>
            <person name="Pangilinan J."/>
            <person name="Pereira M.F."/>
            <person name="Perotto S."/>
            <person name="Peter M."/>
            <person name="Pfister S."/>
            <person name="Riley R."/>
            <person name="Sitrit Y."/>
            <person name="Stielow J.B."/>
            <person name="Szollosi G."/>
            <person name="Zifcakova L."/>
            <person name="Stursova M."/>
            <person name="Spatafora J.W."/>
            <person name="Tedersoo L."/>
            <person name="Vaario L.M."/>
            <person name="Yamada A."/>
            <person name="Yan M."/>
            <person name="Wang P."/>
            <person name="Xu J."/>
            <person name="Bruns T."/>
            <person name="Baldrian P."/>
            <person name="Vilgalys R."/>
            <person name="Dunand C."/>
            <person name="Henrissat B."/>
            <person name="Grigoriev I.V."/>
            <person name="Hibbett D."/>
            <person name="Nagy L.G."/>
            <person name="Martin F.M."/>
        </authorList>
    </citation>
    <scope>NUCLEOTIDE SEQUENCE</scope>
    <source>
        <strain evidence="1">P2</strain>
    </source>
</reference>
<name>A0ACB6Z7Q7_THEGA</name>